<feature type="compositionally biased region" description="Pro residues" evidence="1">
    <location>
        <begin position="227"/>
        <end position="236"/>
    </location>
</feature>
<dbReference type="InParanoid" id="G7DVQ5"/>
<protein>
    <submittedName>
        <fullName evidence="2">Uncharacterized protein</fullName>
    </submittedName>
</protein>
<organism evidence="2 3">
    <name type="scientific">Mixia osmundae (strain CBS 9802 / IAM 14324 / JCM 22182 / KY 12970)</name>
    <dbReference type="NCBI Taxonomy" id="764103"/>
    <lineage>
        <taxon>Eukaryota</taxon>
        <taxon>Fungi</taxon>
        <taxon>Dikarya</taxon>
        <taxon>Basidiomycota</taxon>
        <taxon>Pucciniomycotina</taxon>
        <taxon>Mixiomycetes</taxon>
        <taxon>Mixiales</taxon>
        <taxon>Mixiaceae</taxon>
        <taxon>Mixia</taxon>
    </lineage>
</organism>
<feature type="compositionally biased region" description="Polar residues" evidence="1">
    <location>
        <begin position="70"/>
        <end position="89"/>
    </location>
</feature>
<keyword evidence="3" id="KW-1185">Reference proteome</keyword>
<reference evidence="2 3" key="2">
    <citation type="journal article" date="2012" name="Open Biol.">
        <title>Characteristics of nucleosomes and linker DNA regions on the genome of the basidiomycete Mixia osmundae revealed by mono- and dinucleosome mapping.</title>
        <authorList>
            <person name="Nishida H."/>
            <person name="Kondo S."/>
            <person name="Matsumoto T."/>
            <person name="Suzuki Y."/>
            <person name="Yoshikawa H."/>
            <person name="Taylor T.D."/>
            <person name="Sugiyama J."/>
        </authorList>
    </citation>
    <scope>NUCLEOTIDE SEQUENCE [LARGE SCALE GENOMIC DNA]</scope>
    <source>
        <strain evidence="3">CBS 9802 / IAM 14324 / JCM 22182 / KY 12970</strain>
    </source>
</reference>
<evidence type="ECO:0000313" key="2">
    <source>
        <dbReference type="EMBL" id="GAA94665.1"/>
    </source>
</evidence>
<dbReference type="Proteomes" id="UP000009131">
    <property type="component" value="Unassembled WGS sequence"/>
</dbReference>
<comment type="caution">
    <text evidence="2">The sequence shown here is derived from an EMBL/GenBank/DDBJ whole genome shotgun (WGS) entry which is preliminary data.</text>
</comment>
<dbReference type="AlphaFoldDB" id="G7DVQ5"/>
<feature type="compositionally biased region" description="Polar residues" evidence="1">
    <location>
        <begin position="16"/>
        <end position="39"/>
    </location>
</feature>
<dbReference type="HOGENOM" id="CLU_662362_0_0_1"/>
<feature type="region of interest" description="Disordered" evidence="1">
    <location>
        <begin position="1"/>
        <end position="93"/>
    </location>
</feature>
<reference evidence="2 3" key="1">
    <citation type="journal article" date="2011" name="J. Gen. Appl. Microbiol.">
        <title>Draft genome sequencing of the enigmatic basidiomycete Mixia osmundae.</title>
        <authorList>
            <person name="Nishida H."/>
            <person name="Nagatsuka Y."/>
            <person name="Sugiyama J."/>
        </authorList>
    </citation>
    <scope>NUCLEOTIDE SEQUENCE [LARGE SCALE GENOMIC DNA]</scope>
    <source>
        <strain evidence="3">CBS 9802 / IAM 14324 / JCM 22182 / KY 12970</strain>
    </source>
</reference>
<feature type="region of interest" description="Disordered" evidence="1">
    <location>
        <begin position="248"/>
        <end position="275"/>
    </location>
</feature>
<gene>
    <name evidence="2" type="primary">Mo01318</name>
    <name evidence="2" type="ORF">E5Q_01318</name>
</gene>
<feature type="region of interest" description="Disordered" evidence="1">
    <location>
        <begin position="311"/>
        <end position="367"/>
    </location>
</feature>
<proteinExistence type="predicted"/>
<dbReference type="EMBL" id="BABT02000046">
    <property type="protein sequence ID" value="GAA94665.1"/>
    <property type="molecule type" value="Genomic_DNA"/>
</dbReference>
<feature type="region of interest" description="Disordered" evidence="1">
    <location>
        <begin position="117"/>
        <end position="164"/>
    </location>
</feature>
<feature type="compositionally biased region" description="Acidic residues" evidence="1">
    <location>
        <begin position="345"/>
        <end position="362"/>
    </location>
</feature>
<name>G7DVQ5_MIXOS</name>
<evidence type="ECO:0000313" key="3">
    <source>
        <dbReference type="Proteomes" id="UP000009131"/>
    </source>
</evidence>
<accession>G7DVQ5</accession>
<feature type="region of interest" description="Disordered" evidence="1">
    <location>
        <begin position="222"/>
        <end position="241"/>
    </location>
</feature>
<evidence type="ECO:0000256" key="1">
    <source>
        <dbReference type="SAM" id="MobiDB-lite"/>
    </source>
</evidence>
<sequence length="415" mass="44275">MPVEAVTPGSLRSAESVASTSLPPSSTCPVSRTLSSLKKPSSPRAMVSSPLAMSTDDISSLPARRPCSNRRASFASTLSSGARTPSGSASPKKAVHFPKLFSLRGTQIQYYFINSPPAPSSPSASNATQSRLAQRRSSVPVVSSSRPTRSVLKKPSWEPMPEESVSADVTRQHLQAEGHMAPRPQWLAYQIAQELHTSLIDRERSKQTRPNSIDSYFAIGGSGARPPMSPAGPPVSSPGGTMLQAALVRSVGPREEDEEEEEGQDSNLQKPVPKLALKLNSSSLASRRAARGPDELRTLVSGLAAFSWTEPQGDAVKSDDMDSPTVGASPPPKATPPFSDGSTSSEEDNSDYAESLTDIDEDPFGKYLMNASDDEVTISTNSRLSLPTTKPVDGKDSVDWARWSLAQPDVMIIDS</sequence>
<feature type="compositionally biased region" description="Low complexity" evidence="1">
    <location>
        <begin position="135"/>
        <end position="150"/>
    </location>
</feature>
<feature type="compositionally biased region" description="Acidic residues" evidence="1">
    <location>
        <begin position="255"/>
        <end position="264"/>
    </location>
</feature>
<dbReference type="RefSeq" id="XP_014568217.1">
    <property type="nucleotide sequence ID" value="XM_014712731.1"/>
</dbReference>